<accession>A0ABR2LUS5</accession>
<proteinExistence type="inferred from homology"/>
<dbReference type="InterPro" id="IPR000668">
    <property type="entry name" value="Peptidase_C1A_C"/>
</dbReference>
<dbReference type="Proteomes" id="UP001412067">
    <property type="component" value="Unassembled WGS sequence"/>
</dbReference>
<dbReference type="EMBL" id="JBBWWR010000015">
    <property type="protein sequence ID" value="KAK8950305.1"/>
    <property type="molecule type" value="Genomic_DNA"/>
</dbReference>
<dbReference type="InterPro" id="IPR013128">
    <property type="entry name" value="Peptidase_C1A"/>
</dbReference>
<sequence length="198" mass="22101">MHAYLGSCSAFSAVTAVEEIYKITTKKLIFLLVHHLVHCEKMNKGSCVGPYVGAFNFIQKNGIIFEAANIYTTKDGKCVVKENSLLLFIDSYKKVRENEVFLLKVVANLPVSVAIDTHGFDSEDYCRKMFVQNSGTNLDHKMTVVGYRQTLDDIEDWILRNSCGPMYGEGMYMRMLCGASNSGGLCGITTNASYLIIY</sequence>
<dbReference type="SUPFAM" id="SSF54001">
    <property type="entry name" value="Cysteine proteinases"/>
    <property type="match status" value="1"/>
</dbReference>
<dbReference type="Pfam" id="PF00112">
    <property type="entry name" value="Peptidase_C1"/>
    <property type="match status" value="1"/>
</dbReference>
<feature type="domain" description="Peptidase C1A papain C-terminal" evidence="2">
    <location>
        <begin position="2"/>
        <end position="196"/>
    </location>
</feature>
<gene>
    <name evidence="3" type="primary">CEP3</name>
    <name evidence="3" type="ORF">KSP40_PGU000517</name>
</gene>
<dbReference type="InterPro" id="IPR038765">
    <property type="entry name" value="Papain-like_cys_pep_sf"/>
</dbReference>
<organism evidence="3 4">
    <name type="scientific">Platanthera guangdongensis</name>
    <dbReference type="NCBI Taxonomy" id="2320717"/>
    <lineage>
        <taxon>Eukaryota</taxon>
        <taxon>Viridiplantae</taxon>
        <taxon>Streptophyta</taxon>
        <taxon>Embryophyta</taxon>
        <taxon>Tracheophyta</taxon>
        <taxon>Spermatophyta</taxon>
        <taxon>Magnoliopsida</taxon>
        <taxon>Liliopsida</taxon>
        <taxon>Asparagales</taxon>
        <taxon>Orchidaceae</taxon>
        <taxon>Orchidoideae</taxon>
        <taxon>Orchideae</taxon>
        <taxon>Orchidinae</taxon>
        <taxon>Platanthera</taxon>
    </lineage>
</organism>
<evidence type="ECO:0000313" key="3">
    <source>
        <dbReference type="EMBL" id="KAK8950305.1"/>
    </source>
</evidence>
<comment type="caution">
    <text evidence="3">The sequence shown here is derived from an EMBL/GenBank/DDBJ whole genome shotgun (WGS) entry which is preliminary data.</text>
</comment>
<reference evidence="3 4" key="1">
    <citation type="journal article" date="2022" name="Nat. Plants">
        <title>Genomes of leafy and leafless Platanthera orchids illuminate the evolution of mycoheterotrophy.</title>
        <authorList>
            <person name="Li M.H."/>
            <person name="Liu K.W."/>
            <person name="Li Z."/>
            <person name="Lu H.C."/>
            <person name="Ye Q.L."/>
            <person name="Zhang D."/>
            <person name="Wang J.Y."/>
            <person name="Li Y.F."/>
            <person name="Zhong Z.M."/>
            <person name="Liu X."/>
            <person name="Yu X."/>
            <person name="Liu D.K."/>
            <person name="Tu X.D."/>
            <person name="Liu B."/>
            <person name="Hao Y."/>
            <person name="Liao X.Y."/>
            <person name="Jiang Y.T."/>
            <person name="Sun W.H."/>
            <person name="Chen J."/>
            <person name="Chen Y.Q."/>
            <person name="Ai Y."/>
            <person name="Zhai J.W."/>
            <person name="Wu S.S."/>
            <person name="Zhou Z."/>
            <person name="Hsiao Y.Y."/>
            <person name="Wu W.L."/>
            <person name="Chen Y.Y."/>
            <person name="Lin Y.F."/>
            <person name="Hsu J.L."/>
            <person name="Li C.Y."/>
            <person name="Wang Z.W."/>
            <person name="Zhao X."/>
            <person name="Zhong W.Y."/>
            <person name="Ma X.K."/>
            <person name="Ma L."/>
            <person name="Huang J."/>
            <person name="Chen G.Z."/>
            <person name="Huang M.Z."/>
            <person name="Huang L."/>
            <person name="Peng D.H."/>
            <person name="Luo Y.B."/>
            <person name="Zou S.Q."/>
            <person name="Chen S.P."/>
            <person name="Lan S."/>
            <person name="Tsai W.C."/>
            <person name="Van de Peer Y."/>
            <person name="Liu Z.J."/>
        </authorList>
    </citation>
    <scope>NUCLEOTIDE SEQUENCE [LARGE SCALE GENOMIC DNA]</scope>
    <source>
        <strain evidence="3">Lor288</strain>
    </source>
</reference>
<keyword evidence="4" id="KW-1185">Reference proteome</keyword>
<dbReference type="PANTHER" id="PTHR12411">
    <property type="entry name" value="CYSTEINE PROTEASE FAMILY C1-RELATED"/>
    <property type="match status" value="1"/>
</dbReference>
<dbReference type="SMART" id="SM00645">
    <property type="entry name" value="Pept_C1"/>
    <property type="match status" value="1"/>
</dbReference>
<name>A0ABR2LUS5_9ASPA</name>
<comment type="similarity">
    <text evidence="1">Belongs to the peptidase C1 family.</text>
</comment>
<dbReference type="Gene3D" id="3.90.70.10">
    <property type="entry name" value="Cysteine proteinases"/>
    <property type="match status" value="1"/>
</dbReference>
<evidence type="ECO:0000259" key="2">
    <source>
        <dbReference type="SMART" id="SM00645"/>
    </source>
</evidence>
<protein>
    <submittedName>
        <fullName evidence="3">KDEL-tailed cysteine endopeptidase CEP3</fullName>
    </submittedName>
</protein>
<evidence type="ECO:0000256" key="1">
    <source>
        <dbReference type="ARBA" id="ARBA00008455"/>
    </source>
</evidence>
<evidence type="ECO:0000313" key="4">
    <source>
        <dbReference type="Proteomes" id="UP001412067"/>
    </source>
</evidence>